<evidence type="ECO:0000256" key="1">
    <source>
        <dbReference type="SAM" id="Phobius"/>
    </source>
</evidence>
<gene>
    <name evidence="2" type="ORF">TNO020_70242</name>
</gene>
<accession>A0A2H1YKC7</accession>
<keyword evidence="3" id="KW-1185">Reference proteome</keyword>
<dbReference type="RefSeq" id="WP_159459607.1">
    <property type="nucleotide sequence ID" value="NZ_JAFMUR010000002.1"/>
</dbReference>
<dbReference type="Proteomes" id="UP000234211">
    <property type="component" value="Unassembled WGS sequence"/>
</dbReference>
<dbReference type="GeneID" id="86943655"/>
<sequence length="47" mass="4942">MIQLVNLPLVSWTNGTIMIAIFALVCVGLVATLLILIGTGSTGKKKE</sequence>
<dbReference type="AlphaFoldDB" id="A0A2H1YKC7"/>
<protein>
    <submittedName>
        <fullName evidence="2">Uncharacterized protein</fullName>
    </submittedName>
</protein>
<evidence type="ECO:0000313" key="2">
    <source>
        <dbReference type="EMBL" id="SOS75933.1"/>
    </source>
</evidence>
<name>A0A2H1YKC7_9FLAO</name>
<keyword evidence="1" id="KW-1133">Transmembrane helix</keyword>
<organism evidence="2 3">
    <name type="scientific">Tenacibaculum piscium</name>
    <dbReference type="NCBI Taxonomy" id="1458515"/>
    <lineage>
        <taxon>Bacteria</taxon>
        <taxon>Pseudomonadati</taxon>
        <taxon>Bacteroidota</taxon>
        <taxon>Flavobacteriia</taxon>
        <taxon>Flavobacteriales</taxon>
        <taxon>Flavobacteriaceae</taxon>
        <taxon>Tenacibaculum</taxon>
    </lineage>
</organism>
<reference evidence="3" key="1">
    <citation type="submission" date="2017-11" db="EMBL/GenBank/DDBJ databases">
        <authorList>
            <person name="Duchaud E."/>
        </authorList>
    </citation>
    <scope>NUCLEOTIDE SEQUENCE [LARGE SCALE GENOMIC DNA]</scope>
    <source>
        <strain evidence="3">Tenacibaculum sp. TNO020</strain>
    </source>
</reference>
<dbReference type="EMBL" id="OENF01000042">
    <property type="protein sequence ID" value="SOS75933.1"/>
    <property type="molecule type" value="Genomic_DNA"/>
</dbReference>
<keyword evidence="1" id="KW-0812">Transmembrane</keyword>
<dbReference type="OrthoDB" id="1371697at2"/>
<feature type="transmembrane region" description="Helical" evidence="1">
    <location>
        <begin position="17"/>
        <end position="37"/>
    </location>
</feature>
<evidence type="ECO:0000313" key="3">
    <source>
        <dbReference type="Proteomes" id="UP000234211"/>
    </source>
</evidence>
<keyword evidence="1" id="KW-0472">Membrane</keyword>
<proteinExistence type="predicted"/>